<name>A0A1Y2K2P6_9PROT</name>
<dbReference type="EMBL" id="LVJN01000020">
    <property type="protein sequence ID" value="OSM02308.1"/>
    <property type="molecule type" value="Genomic_DNA"/>
</dbReference>
<gene>
    <name evidence="1" type="ORF">MAIT1_02427</name>
</gene>
<comment type="caution">
    <text evidence="1">The sequence shown here is derived from an EMBL/GenBank/DDBJ whole genome shotgun (WGS) entry which is preliminary data.</text>
</comment>
<evidence type="ECO:0000313" key="1">
    <source>
        <dbReference type="EMBL" id="OSM02308.1"/>
    </source>
</evidence>
<proteinExistence type="predicted"/>
<keyword evidence="2" id="KW-1185">Reference proteome</keyword>
<evidence type="ECO:0000313" key="2">
    <source>
        <dbReference type="Proteomes" id="UP000194003"/>
    </source>
</evidence>
<accession>A0A1Y2K2P6</accession>
<sequence length="310" mass="35242">MDDMALDATRAAFLADAFSQADAPTAQQIHDDMAARRQKLADLKDYDRIVLLFEHDLYDQLQLLQILERLGRREDVAQRCALACIDRFDGIEPFWGLGQLNPTQLAEVMETAQPVTEEPFDVARRVWRAIRQPDPKALARALKWDTEALPFLHAALLRFCQEFPWQSDGLTLTQRRLLEAVANPPAEPRLSRPMEPERYARFVQAVDSFPRIFNAYMYSEPAPFWGDLGVKGVLDDLTCLPEPLLACTQQDAENPMGLETRYALTPRGAAFMTGELTGRAVAQQVMDRGGVRISPENPWFWDDEKQTFCV</sequence>
<dbReference type="AlphaFoldDB" id="A0A1Y2K2P6"/>
<dbReference type="STRING" id="1434232.MAIT1_02427"/>
<reference evidence="1 2" key="1">
    <citation type="journal article" date="2016" name="BMC Genomics">
        <title>Combined genomic and structural analyses of a cultured magnetotactic bacterium reveals its niche adaptation to a dynamic environment.</title>
        <authorList>
            <person name="Araujo A.C."/>
            <person name="Morillo V."/>
            <person name="Cypriano J."/>
            <person name="Teixeira L.C."/>
            <person name="Leao P."/>
            <person name="Lyra S."/>
            <person name="Almeida L.G."/>
            <person name="Bazylinski D.A."/>
            <person name="Vasconcellos A.T."/>
            <person name="Abreu F."/>
            <person name="Lins U."/>
        </authorList>
    </citation>
    <scope>NUCLEOTIDE SEQUENCE [LARGE SCALE GENOMIC DNA]</scope>
    <source>
        <strain evidence="1 2">IT-1</strain>
    </source>
</reference>
<protein>
    <submittedName>
        <fullName evidence="1">Putative ECF subfamily RNA polymerase sigma-24 factor</fullName>
    </submittedName>
</protein>
<organism evidence="1 2">
    <name type="scientific">Magnetofaba australis IT-1</name>
    <dbReference type="NCBI Taxonomy" id="1434232"/>
    <lineage>
        <taxon>Bacteria</taxon>
        <taxon>Pseudomonadati</taxon>
        <taxon>Pseudomonadota</taxon>
        <taxon>Magnetococcia</taxon>
        <taxon>Magnetococcales</taxon>
        <taxon>Magnetococcaceae</taxon>
        <taxon>Magnetofaba</taxon>
    </lineage>
</organism>
<dbReference type="Proteomes" id="UP000194003">
    <property type="component" value="Unassembled WGS sequence"/>
</dbReference>